<accession>A0ABX5JKG3</accession>
<organism evidence="1 2">
    <name type="scientific">Arcobacter lacus</name>
    <dbReference type="NCBI Taxonomy" id="1912876"/>
    <lineage>
        <taxon>Bacteria</taxon>
        <taxon>Pseudomonadati</taxon>
        <taxon>Campylobacterota</taxon>
        <taxon>Epsilonproteobacteria</taxon>
        <taxon>Campylobacterales</taxon>
        <taxon>Arcobacteraceae</taxon>
        <taxon>Arcobacter</taxon>
    </lineage>
</organism>
<comment type="caution">
    <text evidence="1">The sequence shown here is derived from an EMBL/GenBank/DDBJ whole genome shotgun (WGS) entry which is preliminary data.</text>
</comment>
<evidence type="ECO:0008006" key="3">
    <source>
        <dbReference type="Google" id="ProtNLM"/>
    </source>
</evidence>
<name>A0ABX5JKG3_9BACT</name>
<evidence type="ECO:0000313" key="2">
    <source>
        <dbReference type="Proteomes" id="UP000251311"/>
    </source>
</evidence>
<evidence type="ECO:0000313" key="1">
    <source>
        <dbReference type="EMBL" id="PUE66765.1"/>
    </source>
</evidence>
<sequence>MKFERPNSNIVPFGTNANENKRFAFGTNNYTNDINENLNDNFKLGWETVGINSKPPRQWFNGLAYTSTYLTSYLFQTGIPEWNENQEYYINSITKGSDGNLYRSLVGTEGSPNVNKNPLTEPNYWKNDNLELYEDSKFSIGFMDHLTSSLTKTSNSITLTFNADTKIYKYGKPYLFEAGESITFSTSSLSIGIGYYIILDLDTRTLFARSGTPNFSEDILVSWILLNSSSNIIWANDERHLCSRNVEWHKNHHLEVGASWLRGGNLIFTKDTVGAVNIEVNTPVLIADEELFYTIEHNNTPTLPFQQKLQGPTNYNVYFLDNNQNYDFTNSGNGSCPFLYSGTSIKYNDAINGGLVNASNENFVCYWQLYTTDWENPVKMIIGRVSHSNISDAEKEVFEDYGLNMPEIIGVAKIIIQSDSSIIGNPPLRIRGVYYLRNETVQSSALTPTNHNNLAGRNEADQHPISSITGLEEALSNLGTLPIGLPLVSYEIYPNCVVAFGGEFNRAEYPKLWAWLQGKEFLKTEAQWQAEATANGGICGYFSSGNGTTNFRVPKLDKAFLRPDSRGVASYQADEFKSHSHGLPGNISNGTTDGSVDWNTGSTTSAYYNTRTAGGAETRPKNIAVLPLIVAK</sequence>
<dbReference type="EMBL" id="MUXF01000008">
    <property type="protein sequence ID" value="PUE66765.1"/>
    <property type="molecule type" value="Genomic_DNA"/>
</dbReference>
<dbReference type="SUPFAM" id="SSF88874">
    <property type="entry name" value="Receptor-binding domain of short tail fibre protein gp12"/>
    <property type="match status" value="1"/>
</dbReference>
<dbReference type="RefSeq" id="WP_108527597.1">
    <property type="nucleotide sequence ID" value="NZ_MUXF01000008.1"/>
</dbReference>
<dbReference type="Proteomes" id="UP000251311">
    <property type="component" value="Unassembled WGS sequence"/>
</dbReference>
<proteinExistence type="predicted"/>
<reference evidence="1 2" key="1">
    <citation type="submission" date="2017-02" db="EMBL/GenBank/DDBJ databases">
        <title>Arcobacter lacus sp. nov., a new species isolated from reclaimed water.</title>
        <authorList>
            <person name="Figueras M.J."/>
            <person name="Perez-Cataluna A."/>
            <person name="Salas-Masso N."/>
        </authorList>
    </citation>
    <scope>NUCLEOTIDE SEQUENCE [LARGE SCALE GENOMIC DNA]</scope>
    <source>
        <strain evidence="1 2">RW43-9</strain>
    </source>
</reference>
<protein>
    <recommendedName>
        <fullName evidence="3">Phage tail collar domain-containing protein</fullName>
    </recommendedName>
</protein>
<keyword evidence="2" id="KW-1185">Reference proteome</keyword>
<gene>
    <name evidence="1" type="ORF">B0175_05205</name>
</gene>